<protein>
    <submittedName>
        <fullName evidence="1">UL59</fullName>
    </submittedName>
</protein>
<dbReference type="EMBL" id="EF999921">
    <property type="protein sequence ID" value="ABV71589.1"/>
    <property type="molecule type" value="Genomic_DNA"/>
</dbReference>
<evidence type="ECO:0000313" key="1">
    <source>
        <dbReference type="EMBL" id="ABV71589.1"/>
    </source>
</evidence>
<sequence>MALIDQESCLRGFYSVFLRHCDVEPAIATFDGVRSPPDVVRLYPKPRYDYTLASAFLGTAVSGYITSRRDNAPNKNTGHRYVYTTSILIAVVTSVDTQHRSPSRCFMAMGESYFLQDEKCVFW</sequence>
<organism evidence="1 2">
    <name type="scientific">Human cytomegalovirus</name>
    <name type="common">HHV-5</name>
    <name type="synonym">Human herpesvirus 5</name>
    <dbReference type="NCBI Taxonomy" id="10359"/>
    <lineage>
        <taxon>Viruses</taxon>
        <taxon>Duplodnaviria</taxon>
        <taxon>Heunggongvirae</taxon>
        <taxon>Peploviricota</taxon>
        <taxon>Herviviricetes</taxon>
        <taxon>Herpesvirales</taxon>
        <taxon>Orthoherpesviridae</taxon>
        <taxon>Betaherpesvirinae</taxon>
        <taxon>Cytomegalovirus</taxon>
        <taxon>Cytomegalovirus humanbeta5</taxon>
    </lineage>
</organism>
<organismHost>
    <name type="scientific">Homo sapiens</name>
    <name type="common">Human</name>
    <dbReference type="NCBI Taxonomy" id="9606"/>
</organismHost>
<name>A8T7D9_HCMV</name>
<evidence type="ECO:0000313" key="2">
    <source>
        <dbReference type="Proteomes" id="UP000181190"/>
    </source>
</evidence>
<dbReference type="Proteomes" id="UP000181190">
    <property type="component" value="Genome"/>
</dbReference>
<accession>A8T7D9</accession>
<proteinExistence type="predicted"/>
<reference evidence="1 2" key="1">
    <citation type="journal article" date="2008" name="J. Gen. Virol.">
        <title>Cloning and sequencing of a highly productive, endotheliotropic virus strain derived from human cytomegalovirus TB40/E.</title>
        <authorList>
            <person name="Sinzger C."/>
            <person name="Hahn G."/>
            <person name="Digel M."/>
            <person name="Katona R."/>
            <person name="Sampaio K.L."/>
            <person name="Messerle M."/>
            <person name="Hengel H."/>
            <person name="Koszinowski U."/>
            <person name="Brune W."/>
            <person name="Adler B."/>
        </authorList>
    </citation>
    <scope>NUCLEOTIDE SEQUENCE [LARGE SCALE GENOMIC DNA]</scope>
    <source>
        <strain evidence="1">TB40/E</strain>
    </source>
</reference>